<keyword evidence="2" id="KW-1185">Reference proteome</keyword>
<sequence length="138" mass="14399">MTPLRIAVESDRDWTELTRPDAVTPITRVRVGSLGEAARATNRSSTPVFVDVDVHLAASVKEAYAEYGAAHPGWRPGARVGTIVHPGTASTLANLLGDIAVTGVADGVTLRGPDIATLVRELVDTVAPRLGVEVALPA</sequence>
<organism evidence="1 2">
    <name type="scientific">Gordonia humi</name>
    <dbReference type="NCBI Taxonomy" id="686429"/>
    <lineage>
        <taxon>Bacteria</taxon>
        <taxon>Bacillati</taxon>
        <taxon>Actinomycetota</taxon>
        <taxon>Actinomycetes</taxon>
        <taxon>Mycobacteriales</taxon>
        <taxon>Gordoniaceae</taxon>
        <taxon>Gordonia</taxon>
    </lineage>
</organism>
<evidence type="ECO:0000313" key="2">
    <source>
        <dbReference type="Proteomes" id="UP000551501"/>
    </source>
</evidence>
<proteinExistence type="predicted"/>
<dbReference type="GO" id="GO:0016705">
    <property type="term" value="F:oxidoreductase activity, acting on paired donors, with incorporation or reduction of molecular oxygen"/>
    <property type="evidence" value="ECO:0007669"/>
    <property type="project" value="InterPro"/>
</dbReference>
<dbReference type="RefSeq" id="WP_183371419.1">
    <property type="nucleotide sequence ID" value="NZ_BAABHL010000120.1"/>
</dbReference>
<protein>
    <submittedName>
        <fullName evidence="1">Uncharacterized protein</fullName>
    </submittedName>
</protein>
<dbReference type="Proteomes" id="UP000551501">
    <property type="component" value="Unassembled WGS sequence"/>
</dbReference>
<gene>
    <name evidence="1" type="ORF">BKA16_002991</name>
</gene>
<dbReference type="Gene3D" id="3.20.20.30">
    <property type="entry name" value="Luciferase-like domain"/>
    <property type="match status" value="1"/>
</dbReference>
<reference evidence="1 2" key="1">
    <citation type="submission" date="2020-08" db="EMBL/GenBank/DDBJ databases">
        <title>Sequencing the genomes of 1000 actinobacteria strains.</title>
        <authorList>
            <person name="Klenk H.-P."/>
        </authorList>
    </citation>
    <scope>NUCLEOTIDE SEQUENCE [LARGE SCALE GENOMIC DNA]</scope>
    <source>
        <strain evidence="1 2">DSM 45298</strain>
    </source>
</reference>
<accession>A0A840F4N4</accession>
<comment type="caution">
    <text evidence="1">The sequence shown here is derived from an EMBL/GenBank/DDBJ whole genome shotgun (WGS) entry which is preliminary data.</text>
</comment>
<evidence type="ECO:0000313" key="1">
    <source>
        <dbReference type="EMBL" id="MBB4136439.1"/>
    </source>
</evidence>
<dbReference type="SUPFAM" id="SSF51679">
    <property type="entry name" value="Bacterial luciferase-like"/>
    <property type="match status" value="1"/>
</dbReference>
<dbReference type="AlphaFoldDB" id="A0A840F4N4"/>
<dbReference type="InterPro" id="IPR036661">
    <property type="entry name" value="Luciferase-like_sf"/>
</dbReference>
<name>A0A840F4N4_9ACTN</name>
<dbReference type="EMBL" id="JACIFP010000001">
    <property type="protein sequence ID" value="MBB4136439.1"/>
    <property type="molecule type" value="Genomic_DNA"/>
</dbReference>